<evidence type="ECO:0000313" key="1">
    <source>
        <dbReference type="EMBL" id="SHF86193.1"/>
    </source>
</evidence>
<organism evidence="1 2">
    <name type="scientific">Caldanaerobius fijiensis DSM 17918</name>
    <dbReference type="NCBI Taxonomy" id="1121256"/>
    <lineage>
        <taxon>Bacteria</taxon>
        <taxon>Bacillati</taxon>
        <taxon>Bacillota</taxon>
        <taxon>Clostridia</taxon>
        <taxon>Thermoanaerobacterales</taxon>
        <taxon>Thermoanaerobacteraceae</taxon>
        <taxon>Caldanaerobius</taxon>
    </lineage>
</organism>
<protein>
    <submittedName>
        <fullName evidence="1">Amidase</fullName>
    </submittedName>
</protein>
<reference evidence="1 2" key="1">
    <citation type="submission" date="2016-11" db="EMBL/GenBank/DDBJ databases">
        <authorList>
            <person name="Jaros S."/>
            <person name="Januszkiewicz K."/>
            <person name="Wedrychowicz H."/>
        </authorList>
    </citation>
    <scope>NUCLEOTIDE SEQUENCE [LARGE SCALE GENOMIC DNA]</scope>
    <source>
        <strain evidence="1 2">DSM 17918</strain>
    </source>
</reference>
<proteinExistence type="predicted"/>
<accession>A0A1M5F3S8</accession>
<dbReference type="Gene3D" id="2.60.120.580">
    <property type="entry name" value="Acetamidase/Formamidase-like domains"/>
    <property type="match status" value="1"/>
</dbReference>
<dbReference type="Pfam" id="PF03069">
    <property type="entry name" value="FmdA_AmdA"/>
    <property type="match status" value="2"/>
</dbReference>
<dbReference type="Proteomes" id="UP000184088">
    <property type="component" value="Unassembled WGS sequence"/>
</dbReference>
<dbReference type="InterPro" id="IPR004304">
    <property type="entry name" value="FmdA_AmdA"/>
</dbReference>
<dbReference type="EMBL" id="FQVH01000054">
    <property type="protein sequence ID" value="SHF86193.1"/>
    <property type="molecule type" value="Genomic_DNA"/>
</dbReference>
<sequence>MVLKRDKCIFKFSPFQNPAIRVSPNTSVEIETYDCFSDQIKTNEDTLEKLDWNRVNPATGAIFIEGAEPGDTLKVIIEKIEIGNKAVVATGKELGVLGDLFDTLISKVVNIENNEVLFSDKIRIPIKPMIGVIGVAPSDKEINCGTPGEHGGNIDTKLITEGSIVYFPVFVKGALFALGDLHACMGDGEVCVSGAEVNGKITVRFEVLKDLRINSPIVVNSECVSFIASAPTLDEAANLAVRFAHNFIKERTDMSSEDIIMLFSLIGDVQVSQIVDPLRTARFTLPYWIFEKLNVKIQ</sequence>
<name>A0A1M5F3S8_9THEO</name>
<dbReference type="RefSeq" id="WP_073346445.1">
    <property type="nucleotide sequence ID" value="NZ_FQVH01000054.1"/>
</dbReference>
<dbReference type="PANTHER" id="PTHR31891">
    <property type="entry name" value="FORMAMIDASE C869.04-RELATED"/>
    <property type="match status" value="1"/>
</dbReference>
<evidence type="ECO:0000313" key="2">
    <source>
        <dbReference type="Proteomes" id="UP000184088"/>
    </source>
</evidence>
<gene>
    <name evidence="1" type="ORF">SAMN02746089_02679</name>
</gene>
<dbReference type="SUPFAM" id="SSF141130">
    <property type="entry name" value="Acetamidase/Formamidase-like"/>
    <property type="match status" value="1"/>
</dbReference>
<dbReference type="STRING" id="1121256.SAMN02746089_02679"/>
<dbReference type="Gene3D" id="3.10.28.20">
    <property type="entry name" value="Acetamidase/Formamidase-like domains"/>
    <property type="match status" value="1"/>
</dbReference>
<dbReference type="PANTHER" id="PTHR31891:SF1">
    <property type="entry name" value="FORMAMIDASE C869.04-RELATED"/>
    <property type="match status" value="1"/>
</dbReference>
<dbReference type="OrthoDB" id="9811740at2"/>
<dbReference type="GO" id="GO:0016811">
    <property type="term" value="F:hydrolase activity, acting on carbon-nitrogen (but not peptide) bonds, in linear amides"/>
    <property type="evidence" value="ECO:0007669"/>
    <property type="project" value="InterPro"/>
</dbReference>
<dbReference type="Gene3D" id="2.40.10.120">
    <property type="match status" value="1"/>
</dbReference>
<keyword evidence="2" id="KW-1185">Reference proteome</keyword>
<dbReference type="AlphaFoldDB" id="A0A1M5F3S8"/>